<comment type="caution">
    <text evidence="2">The sequence shown here is derived from an EMBL/GenBank/DDBJ whole genome shotgun (WGS) entry which is preliminary data.</text>
</comment>
<name>A0A5D4GR93_9HYPH</name>
<dbReference type="EMBL" id="VSZS01000066">
    <property type="protein sequence ID" value="TYR30463.1"/>
    <property type="molecule type" value="Genomic_DNA"/>
</dbReference>
<gene>
    <name evidence="2" type="ORF">FY036_17235</name>
</gene>
<dbReference type="InterPro" id="IPR036736">
    <property type="entry name" value="ACP-like_sf"/>
</dbReference>
<dbReference type="Gene3D" id="1.10.1200.10">
    <property type="entry name" value="ACP-like"/>
    <property type="match status" value="1"/>
</dbReference>
<dbReference type="AlphaFoldDB" id="A0A5D4GR93"/>
<accession>A0A5D4GR93</accession>
<reference evidence="2 3" key="1">
    <citation type="submission" date="2019-08" db="EMBL/GenBank/DDBJ databases">
        <authorList>
            <person name="Seo Y.L."/>
        </authorList>
    </citation>
    <scope>NUCLEOTIDE SEQUENCE [LARGE SCALE GENOMIC DNA]</scope>
    <source>
        <strain evidence="2 3">MaA-C15</strain>
    </source>
</reference>
<proteinExistence type="predicted"/>
<evidence type="ECO:0000313" key="2">
    <source>
        <dbReference type="EMBL" id="TYR30463.1"/>
    </source>
</evidence>
<dbReference type="PROSITE" id="PS50075">
    <property type="entry name" value="CARRIER"/>
    <property type="match status" value="1"/>
</dbReference>
<dbReference type="SUPFAM" id="SSF47336">
    <property type="entry name" value="ACP-like"/>
    <property type="match status" value="1"/>
</dbReference>
<dbReference type="Pfam" id="PF00550">
    <property type="entry name" value="PP-binding"/>
    <property type="match status" value="1"/>
</dbReference>
<dbReference type="Proteomes" id="UP000323258">
    <property type="component" value="Unassembled WGS sequence"/>
</dbReference>
<reference evidence="2 3" key="2">
    <citation type="submission" date="2019-09" db="EMBL/GenBank/DDBJ databases">
        <title>Mesorhizobium sp. MaA-C15 isolated from Microcystis aeruginosa.</title>
        <authorList>
            <person name="Jeong S.E."/>
            <person name="Jin H.M."/>
            <person name="Jeon C.O."/>
        </authorList>
    </citation>
    <scope>NUCLEOTIDE SEQUENCE [LARGE SCALE GENOMIC DNA]</scope>
    <source>
        <strain evidence="2 3">MaA-C15</strain>
    </source>
</reference>
<dbReference type="OrthoDB" id="8162906at2"/>
<sequence length="85" mass="9426">MTQLASARLRETIFAVMADRGLPPVGEHEALFSTGRLDSLAATEVLTMLETDYGIDLADEDFDILQIDTLHDLEMMLSMRVRVAA</sequence>
<feature type="domain" description="Carrier" evidence="1">
    <location>
        <begin position="3"/>
        <end position="81"/>
    </location>
</feature>
<dbReference type="InterPro" id="IPR009081">
    <property type="entry name" value="PP-bd_ACP"/>
</dbReference>
<evidence type="ECO:0000313" key="3">
    <source>
        <dbReference type="Proteomes" id="UP000323258"/>
    </source>
</evidence>
<dbReference type="RefSeq" id="WP_148916001.1">
    <property type="nucleotide sequence ID" value="NZ_VSZS01000066.1"/>
</dbReference>
<organism evidence="2 3">
    <name type="scientific">Neoaquamicrobium microcysteis</name>
    <dbReference type="NCBI Taxonomy" id="2682781"/>
    <lineage>
        <taxon>Bacteria</taxon>
        <taxon>Pseudomonadati</taxon>
        <taxon>Pseudomonadota</taxon>
        <taxon>Alphaproteobacteria</taxon>
        <taxon>Hyphomicrobiales</taxon>
        <taxon>Phyllobacteriaceae</taxon>
        <taxon>Neoaquamicrobium</taxon>
    </lineage>
</organism>
<protein>
    <submittedName>
        <fullName evidence="2">Acyl carrier protein</fullName>
    </submittedName>
</protein>
<evidence type="ECO:0000259" key="1">
    <source>
        <dbReference type="PROSITE" id="PS50075"/>
    </source>
</evidence>
<keyword evidence="3" id="KW-1185">Reference proteome</keyword>